<evidence type="ECO:0000313" key="1">
    <source>
        <dbReference type="EMBL" id="TDO91342.1"/>
    </source>
</evidence>
<name>A0A4R6LRX8_9FIRM</name>
<dbReference type="AlphaFoldDB" id="A0A4R6LRX8"/>
<dbReference type="EMBL" id="SNWX01000009">
    <property type="protein sequence ID" value="TDO91342.1"/>
    <property type="molecule type" value="Genomic_DNA"/>
</dbReference>
<organism evidence="1 2">
    <name type="scientific">Halanaerobium saccharolyticum</name>
    <dbReference type="NCBI Taxonomy" id="43595"/>
    <lineage>
        <taxon>Bacteria</taxon>
        <taxon>Bacillati</taxon>
        <taxon>Bacillota</taxon>
        <taxon>Clostridia</taxon>
        <taxon>Halanaerobiales</taxon>
        <taxon>Halanaerobiaceae</taxon>
        <taxon>Halanaerobium</taxon>
    </lineage>
</organism>
<dbReference type="RefSeq" id="WP_208107511.1">
    <property type="nucleotide sequence ID" value="NZ_SNWX01000009.1"/>
</dbReference>
<dbReference type="InterPro" id="IPR012547">
    <property type="entry name" value="PDDEXK_9"/>
</dbReference>
<gene>
    <name evidence="1" type="ORF">DFR79_10992</name>
</gene>
<protein>
    <submittedName>
        <fullName evidence="1">PD-(D/E)XK nuclease superfamily protein</fullName>
    </submittedName>
</protein>
<reference evidence="1 2" key="1">
    <citation type="submission" date="2019-03" db="EMBL/GenBank/DDBJ databases">
        <title>Subsurface microbial communities from deep shales in Ohio and West Virginia, USA.</title>
        <authorList>
            <person name="Wrighton K."/>
        </authorList>
    </citation>
    <scope>NUCLEOTIDE SEQUENCE [LARGE SCALE GENOMIC DNA]</scope>
    <source>
        <strain evidence="1 2">MA284_T2</strain>
    </source>
</reference>
<dbReference type="Pfam" id="PF08011">
    <property type="entry name" value="PDDEXK_9"/>
    <property type="match status" value="1"/>
</dbReference>
<evidence type="ECO:0000313" key="2">
    <source>
        <dbReference type="Proteomes" id="UP000295064"/>
    </source>
</evidence>
<dbReference type="Proteomes" id="UP000295064">
    <property type="component" value="Unassembled WGS sequence"/>
</dbReference>
<accession>A0A4R6LRX8</accession>
<sequence length="99" mass="11449">MLGLLLNLKDNYQIKSNRESGFGRYDIMIIPRNREKSGIIIEFKKISSNKEEALEKAAAEALEQIERKKYEQELLRIGVKRIIKVAIVFSGKKVKIREA</sequence>
<proteinExistence type="predicted"/>
<comment type="caution">
    <text evidence="1">The sequence shown here is derived from an EMBL/GenBank/DDBJ whole genome shotgun (WGS) entry which is preliminary data.</text>
</comment>